<name>A0A1X0IF71_9MYCO</name>
<dbReference type="EMBL" id="MVIE01000004">
    <property type="protein sequence ID" value="ORB45510.1"/>
    <property type="molecule type" value="Genomic_DNA"/>
</dbReference>
<dbReference type="SUPFAM" id="SSF51735">
    <property type="entry name" value="NAD(P)-binding Rossmann-fold domains"/>
    <property type="match status" value="1"/>
</dbReference>
<accession>A0A1X0IF71</accession>
<dbReference type="OrthoDB" id="4681066at2"/>
<dbReference type="AlphaFoldDB" id="A0A1X0IF71"/>
<evidence type="ECO:0000313" key="1">
    <source>
        <dbReference type="EMBL" id="ORB45510.1"/>
    </source>
</evidence>
<protein>
    <recommendedName>
        <fullName evidence="3">Dihydrodipicolinate reductase</fullName>
    </recommendedName>
</protein>
<organism evidence="1 2">
    <name type="scientific">Mycobacterium paraseoulense</name>
    <dbReference type="NCBI Taxonomy" id="590652"/>
    <lineage>
        <taxon>Bacteria</taxon>
        <taxon>Bacillati</taxon>
        <taxon>Actinomycetota</taxon>
        <taxon>Actinomycetes</taxon>
        <taxon>Mycobacteriales</taxon>
        <taxon>Mycobacteriaceae</taxon>
        <taxon>Mycobacterium</taxon>
    </lineage>
</organism>
<dbReference type="Gene3D" id="3.40.50.720">
    <property type="entry name" value="NAD(P)-binding Rossmann-like Domain"/>
    <property type="match status" value="1"/>
</dbReference>
<keyword evidence="2" id="KW-1185">Reference proteome</keyword>
<gene>
    <name evidence="1" type="ORF">BST39_04685</name>
</gene>
<proteinExistence type="predicted"/>
<dbReference type="Proteomes" id="UP000192513">
    <property type="component" value="Unassembled WGS sequence"/>
</dbReference>
<dbReference type="CDD" id="cd24146">
    <property type="entry name" value="nat-AmDH_N_like"/>
    <property type="match status" value="1"/>
</dbReference>
<sequence length="369" mass="40096">MNNRTRVVIWGPGRLGGFVLRVLLQRPEEFDVVGVFAFSPEKEGRDIGELVGLPPHGGVTVTRDRDEIDRLDADVVIFTPLVALEPTQSHADALRLLAGGKNLLLAHDYFYPAGISDGYAREVDDACRRGNSSVLAVGSSPGFVAERLATTLAGHTLEVAHVDVLERMDCTDLDAHVYPLLGFGAKPDDFPRDQIIGMFDHMYRQTPHAVAAQLGQRLDRVDVDARFATTTRELTGASAPVPPGTVAGTEFSWTGIIDEEPFVTVICRWVCDLEIAGWEADNDWIITVEGTPSLQIRYARGLSFANGIRHGGHVDDPDGEHWMDSQSWTSVAAFVNAIPGVIAAPPGHLLAPVFGIPQHRRIGSGLAMR</sequence>
<comment type="caution">
    <text evidence="1">The sequence shown here is derived from an EMBL/GenBank/DDBJ whole genome shotgun (WGS) entry which is preliminary data.</text>
</comment>
<evidence type="ECO:0000313" key="2">
    <source>
        <dbReference type="Proteomes" id="UP000192513"/>
    </source>
</evidence>
<dbReference type="RefSeq" id="WP_083169521.1">
    <property type="nucleotide sequence ID" value="NZ_AP022619.1"/>
</dbReference>
<reference evidence="1 2" key="1">
    <citation type="submission" date="2017-02" db="EMBL/GenBank/DDBJ databases">
        <title>The new phylogeny of genus Mycobacterium.</title>
        <authorList>
            <person name="Tortoli E."/>
            <person name="Trovato A."/>
            <person name="Cirillo D.M."/>
        </authorList>
    </citation>
    <scope>NUCLEOTIDE SEQUENCE [LARGE SCALE GENOMIC DNA]</scope>
    <source>
        <strain evidence="1 2">DSM 45000</strain>
    </source>
</reference>
<evidence type="ECO:0008006" key="3">
    <source>
        <dbReference type="Google" id="ProtNLM"/>
    </source>
</evidence>
<dbReference type="STRING" id="590652.BST39_04685"/>
<dbReference type="InterPro" id="IPR036291">
    <property type="entry name" value="NAD(P)-bd_dom_sf"/>
</dbReference>